<dbReference type="SMART" id="SM00421">
    <property type="entry name" value="HTH_LUXR"/>
    <property type="match status" value="1"/>
</dbReference>
<organism evidence="6 7">
    <name type="scientific">Romeriopsis navalis LEGE 11480</name>
    <dbReference type="NCBI Taxonomy" id="2777977"/>
    <lineage>
        <taxon>Bacteria</taxon>
        <taxon>Bacillati</taxon>
        <taxon>Cyanobacteriota</taxon>
        <taxon>Cyanophyceae</taxon>
        <taxon>Leptolyngbyales</taxon>
        <taxon>Leptolyngbyaceae</taxon>
        <taxon>Romeriopsis</taxon>
        <taxon>Romeriopsis navalis</taxon>
    </lineage>
</organism>
<proteinExistence type="predicted"/>
<dbReference type="PROSITE" id="PS50110">
    <property type="entry name" value="RESPONSE_REGULATORY"/>
    <property type="match status" value="1"/>
</dbReference>
<sequence length="231" mass="25908">MNTSLTIKSSCPISTLLIDDCHEFRQGLRDLLNFYNLTSDLQFQVVGQAASLTAAVQCAIDQTPQLILLDMELSDGTGIDVLQRLKQEHKLSHVLVISGHDEDELIFRTMQAGAQGYIFKHCLSTQLLEAIQLVLQEKVYLSPEVATRFFNYFHFSSGKPTRCHSTIHLTERERDVVYWLVQGASNEVISKELYITVGTVKAYLTTIFEKLNVSSRTQAALQALKLGLVSV</sequence>
<dbReference type="InterPro" id="IPR039420">
    <property type="entry name" value="WalR-like"/>
</dbReference>
<dbReference type="SMART" id="SM00448">
    <property type="entry name" value="REC"/>
    <property type="match status" value="1"/>
</dbReference>
<evidence type="ECO:0000256" key="1">
    <source>
        <dbReference type="ARBA" id="ARBA00022553"/>
    </source>
</evidence>
<evidence type="ECO:0000256" key="3">
    <source>
        <dbReference type="PROSITE-ProRule" id="PRU00169"/>
    </source>
</evidence>
<keyword evidence="7" id="KW-1185">Reference proteome</keyword>
<dbReference type="GO" id="GO:0003677">
    <property type="term" value="F:DNA binding"/>
    <property type="evidence" value="ECO:0007669"/>
    <property type="project" value="UniProtKB-KW"/>
</dbReference>
<dbReference type="Gene3D" id="3.40.50.2300">
    <property type="match status" value="1"/>
</dbReference>
<feature type="domain" description="Response regulatory" evidence="5">
    <location>
        <begin position="14"/>
        <end position="135"/>
    </location>
</feature>
<keyword evidence="1 3" id="KW-0597">Phosphoprotein</keyword>
<feature type="domain" description="HTH luxR-type" evidence="4">
    <location>
        <begin position="162"/>
        <end position="227"/>
    </location>
</feature>
<dbReference type="Pfam" id="PF00196">
    <property type="entry name" value="GerE"/>
    <property type="match status" value="1"/>
</dbReference>
<evidence type="ECO:0000259" key="4">
    <source>
        <dbReference type="PROSITE" id="PS50043"/>
    </source>
</evidence>
<comment type="caution">
    <text evidence="6">The sequence shown here is derived from an EMBL/GenBank/DDBJ whole genome shotgun (WGS) entry which is preliminary data.</text>
</comment>
<dbReference type="CDD" id="cd06170">
    <property type="entry name" value="LuxR_C_like"/>
    <property type="match status" value="1"/>
</dbReference>
<evidence type="ECO:0000256" key="2">
    <source>
        <dbReference type="ARBA" id="ARBA00023125"/>
    </source>
</evidence>
<gene>
    <name evidence="6" type="ORF">IQ266_17210</name>
</gene>
<dbReference type="SUPFAM" id="SSF52172">
    <property type="entry name" value="CheY-like"/>
    <property type="match status" value="1"/>
</dbReference>
<dbReference type="RefSeq" id="WP_264326303.1">
    <property type="nucleotide sequence ID" value="NZ_JADEXQ010000065.1"/>
</dbReference>
<dbReference type="Proteomes" id="UP000625316">
    <property type="component" value="Unassembled WGS sequence"/>
</dbReference>
<evidence type="ECO:0000313" key="6">
    <source>
        <dbReference type="EMBL" id="MBE9031475.1"/>
    </source>
</evidence>
<dbReference type="SUPFAM" id="SSF46894">
    <property type="entry name" value="C-terminal effector domain of the bipartite response regulators"/>
    <property type="match status" value="1"/>
</dbReference>
<dbReference type="GO" id="GO:0006355">
    <property type="term" value="P:regulation of DNA-templated transcription"/>
    <property type="evidence" value="ECO:0007669"/>
    <property type="project" value="InterPro"/>
</dbReference>
<dbReference type="EMBL" id="JADEXQ010000065">
    <property type="protein sequence ID" value="MBE9031475.1"/>
    <property type="molecule type" value="Genomic_DNA"/>
</dbReference>
<feature type="modified residue" description="4-aspartylphosphate" evidence="3">
    <location>
        <position position="70"/>
    </location>
</feature>
<dbReference type="GO" id="GO:0000160">
    <property type="term" value="P:phosphorelay signal transduction system"/>
    <property type="evidence" value="ECO:0007669"/>
    <property type="project" value="InterPro"/>
</dbReference>
<dbReference type="InterPro" id="IPR011006">
    <property type="entry name" value="CheY-like_superfamily"/>
</dbReference>
<accession>A0A928Z5N9</accession>
<reference evidence="6" key="1">
    <citation type="submission" date="2020-10" db="EMBL/GenBank/DDBJ databases">
        <authorList>
            <person name="Castelo-Branco R."/>
            <person name="Eusebio N."/>
            <person name="Adriana R."/>
            <person name="Vieira A."/>
            <person name="Brugerolle De Fraissinette N."/>
            <person name="Rezende De Castro R."/>
            <person name="Schneider M.P."/>
            <person name="Vasconcelos V."/>
            <person name="Leao P.N."/>
        </authorList>
    </citation>
    <scope>NUCLEOTIDE SEQUENCE</scope>
    <source>
        <strain evidence="6">LEGE 11480</strain>
    </source>
</reference>
<dbReference type="Pfam" id="PF00072">
    <property type="entry name" value="Response_reg"/>
    <property type="match status" value="1"/>
</dbReference>
<dbReference type="AlphaFoldDB" id="A0A928Z5N9"/>
<evidence type="ECO:0000313" key="7">
    <source>
        <dbReference type="Proteomes" id="UP000625316"/>
    </source>
</evidence>
<dbReference type="InterPro" id="IPR001789">
    <property type="entry name" value="Sig_transdc_resp-reg_receiver"/>
</dbReference>
<dbReference type="CDD" id="cd17535">
    <property type="entry name" value="REC_NarL-like"/>
    <property type="match status" value="1"/>
</dbReference>
<dbReference type="PROSITE" id="PS50043">
    <property type="entry name" value="HTH_LUXR_2"/>
    <property type="match status" value="1"/>
</dbReference>
<keyword evidence="2" id="KW-0238">DNA-binding</keyword>
<name>A0A928Z5N9_9CYAN</name>
<dbReference type="PANTHER" id="PTHR43214">
    <property type="entry name" value="TWO-COMPONENT RESPONSE REGULATOR"/>
    <property type="match status" value="1"/>
</dbReference>
<protein>
    <submittedName>
        <fullName evidence="6">Response regulator transcription factor</fullName>
    </submittedName>
</protein>
<dbReference type="InterPro" id="IPR016032">
    <property type="entry name" value="Sig_transdc_resp-reg_C-effctor"/>
</dbReference>
<dbReference type="PRINTS" id="PR00038">
    <property type="entry name" value="HTHLUXR"/>
</dbReference>
<evidence type="ECO:0000259" key="5">
    <source>
        <dbReference type="PROSITE" id="PS50110"/>
    </source>
</evidence>
<dbReference type="InterPro" id="IPR058245">
    <property type="entry name" value="NreC/VraR/RcsB-like_REC"/>
</dbReference>
<dbReference type="InterPro" id="IPR000792">
    <property type="entry name" value="Tscrpt_reg_LuxR_C"/>
</dbReference>